<reference evidence="3" key="1">
    <citation type="submission" date="2020-08" db="EMBL/GenBank/DDBJ databases">
        <title>Multicomponent nature underlies the extraordinary mechanical properties of spider dragline silk.</title>
        <authorList>
            <person name="Kono N."/>
            <person name="Nakamura H."/>
            <person name="Mori M."/>
            <person name="Yoshida Y."/>
            <person name="Ohtoshi R."/>
            <person name="Malay A.D."/>
            <person name="Moran D.A.P."/>
            <person name="Tomita M."/>
            <person name="Numata K."/>
            <person name="Arakawa K."/>
        </authorList>
    </citation>
    <scope>NUCLEOTIDE SEQUENCE</scope>
</reference>
<comment type="caution">
    <text evidence="3">The sequence shown here is derived from an EMBL/GenBank/DDBJ whole genome shotgun (WGS) entry which is preliminary data.</text>
</comment>
<evidence type="ECO:0000313" key="4">
    <source>
        <dbReference type="Proteomes" id="UP000886998"/>
    </source>
</evidence>
<dbReference type="AlphaFoldDB" id="A0A8X6WZS3"/>
<sequence length="82" mass="10002">MPFPEPHTAPDSFSSSRWSLIQRLRDTFWARWSSEYLNELQRRNEVDRCERKFEDRTTSPLKKRKPNTHEMDLSKSHQDPPW</sequence>
<dbReference type="Pfam" id="PF18701">
    <property type="entry name" value="DUF5641"/>
    <property type="match status" value="1"/>
</dbReference>
<evidence type="ECO:0000256" key="1">
    <source>
        <dbReference type="SAM" id="MobiDB-lite"/>
    </source>
</evidence>
<proteinExistence type="predicted"/>
<organism evidence="3 4">
    <name type="scientific">Trichonephila inaurata madagascariensis</name>
    <dbReference type="NCBI Taxonomy" id="2747483"/>
    <lineage>
        <taxon>Eukaryota</taxon>
        <taxon>Metazoa</taxon>
        <taxon>Ecdysozoa</taxon>
        <taxon>Arthropoda</taxon>
        <taxon>Chelicerata</taxon>
        <taxon>Arachnida</taxon>
        <taxon>Araneae</taxon>
        <taxon>Araneomorphae</taxon>
        <taxon>Entelegynae</taxon>
        <taxon>Araneoidea</taxon>
        <taxon>Nephilidae</taxon>
        <taxon>Trichonephila</taxon>
        <taxon>Trichonephila inaurata</taxon>
    </lineage>
</organism>
<feature type="region of interest" description="Disordered" evidence="1">
    <location>
        <begin position="51"/>
        <end position="82"/>
    </location>
</feature>
<keyword evidence="4" id="KW-1185">Reference proteome</keyword>
<gene>
    <name evidence="3" type="ORF">TNIN_443291</name>
</gene>
<feature type="domain" description="DUF5641" evidence="2">
    <location>
        <begin position="16"/>
        <end position="54"/>
    </location>
</feature>
<dbReference type="EMBL" id="BMAV01004153">
    <property type="protein sequence ID" value="GFY44255.1"/>
    <property type="molecule type" value="Genomic_DNA"/>
</dbReference>
<dbReference type="InterPro" id="IPR040676">
    <property type="entry name" value="DUF5641"/>
</dbReference>
<name>A0A8X6WZS3_9ARAC</name>
<evidence type="ECO:0000313" key="3">
    <source>
        <dbReference type="EMBL" id="GFY44255.1"/>
    </source>
</evidence>
<protein>
    <recommendedName>
        <fullName evidence="2">DUF5641 domain-containing protein</fullName>
    </recommendedName>
</protein>
<feature type="compositionally biased region" description="Basic and acidic residues" evidence="1">
    <location>
        <begin position="67"/>
        <end position="82"/>
    </location>
</feature>
<accession>A0A8X6WZS3</accession>
<dbReference type="Proteomes" id="UP000886998">
    <property type="component" value="Unassembled WGS sequence"/>
</dbReference>
<evidence type="ECO:0000259" key="2">
    <source>
        <dbReference type="Pfam" id="PF18701"/>
    </source>
</evidence>